<keyword evidence="4" id="KW-1185">Reference proteome</keyword>
<keyword evidence="1" id="KW-0614">Plasmid</keyword>
<proteinExistence type="predicted"/>
<evidence type="ECO:0000313" key="3">
    <source>
        <dbReference type="Proteomes" id="UP000060390"/>
    </source>
</evidence>
<dbReference type="KEGG" id="hsu:HLASF_3057"/>
<dbReference type="EMBL" id="CP011565">
    <property type="protein sequence ID" value="ALG83126.1"/>
    <property type="molecule type" value="Genomic_DNA"/>
</dbReference>
<organism evidence="1 4">
    <name type="scientific">Halanaeroarchaeum sulfurireducens</name>
    <dbReference type="NCBI Taxonomy" id="1604004"/>
    <lineage>
        <taxon>Archaea</taxon>
        <taxon>Methanobacteriati</taxon>
        <taxon>Methanobacteriota</taxon>
        <taxon>Stenosarchaea group</taxon>
        <taxon>Halobacteria</taxon>
        <taxon>Halobacteriales</taxon>
        <taxon>Halobacteriaceae</taxon>
        <taxon>Halanaeroarchaeum</taxon>
    </lineage>
</organism>
<protein>
    <submittedName>
        <fullName evidence="1">Uncharacterized protein</fullName>
    </submittedName>
</protein>
<evidence type="ECO:0000313" key="4">
    <source>
        <dbReference type="Proteomes" id="UP000069906"/>
    </source>
</evidence>
<dbReference type="EMBL" id="CP008875">
    <property type="protein sequence ID" value="AKH98683.1"/>
    <property type="molecule type" value="Genomic_DNA"/>
</dbReference>
<evidence type="ECO:0000313" key="2">
    <source>
        <dbReference type="EMBL" id="ALG83126.1"/>
    </source>
</evidence>
<reference evidence="3" key="2">
    <citation type="submission" date="2015-05" db="EMBL/GenBank/DDBJ databases">
        <title>Complete genome sequence of Halanaeroarchaeum sulfurireducens type strain M27-SA2, a sulfate-reducer haloarchaeon from marine anoxic lake Medee.</title>
        <authorList>
            <person name="Messina E."/>
            <person name="Kublanov I.V."/>
            <person name="Toshchakov S."/>
            <person name="Arcadi E."/>
            <person name="La Spada G."/>
            <person name="La Cono V."/>
            <person name="Yakimov M.M."/>
        </authorList>
    </citation>
    <scope>NUCLEOTIDE SEQUENCE [LARGE SCALE GENOMIC DNA]</scope>
    <source>
        <strain evidence="3">M27-SA2</strain>
        <plasmid evidence="3">Plasmid pM27-SA2-01</plasmid>
    </source>
</reference>
<geneLocation type="plasmid" evidence="2 3">
    <name>pM27-SA2-01</name>
</geneLocation>
<dbReference type="HOGENOM" id="CLU_1648249_0_0_2"/>
<dbReference type="Proteomes" id="UP000069906">
    <property type="component" value="Plasmid pHSR2-01"/>
</dbReference>
<geneLocation type="plasmid" evidence="1 4">
    <name>pHSR2-01</name>
</geneLocation>
<sequence>MFHSTTYIIKSDNINSVVSHTTTQKKLMTTSSSRISGKLLSNTLTYASVMERAHSWNAAFHMAQQEYGKRVKIPKVATGRLPPQFTESPMSLHMGANKVYRDQRITDSFQIREYDDYHTVQMDRHNPDDGNAVKHAMTDALPYTLAAVGVGAMIFGGGGG</sequence>
<dbReference type="KEGG" id="hsf:HLASA_3058"/>
<accession>A0A0F7PHH3</accession>
<reference evidence="2 3" key="3">
    <citation type="journal article" date="2016" name="Stand. Genomic Sci.">
        <title>Complete genome sequence of 'Halanaeroarchaeum sulfurireducens' M27-SA2, a sulfur-reducing and acetate-oxidizing haloarchaeon from the deep-sea hypersaline anoxic lake Medee.</title>
        <authorList>
            <person name="Messina E."/>
            <person name="Sorokin D.Y."/>
            <person name="Kublanov I.V."/>
            <person name="Toshchakov S."/>
            <person name="Lopatina A."/>
            <person name="Arcadi E."/>
            <person name="Smedile F."/>
            <person name="La Spada G."/>
            <person name="La Cono V."/>
            <person name="Yakimov M.M."/>
        </authorList>
    </citation>
    <scope>NUCLEOTIDE SEQUENCE [LARGE SCALE GENOMIC DNA]</scope>
    <source>
        <strain evidence="2 3">M27-SA2</strain>
        <plasmid evidence="3">Plasmid pM27-SA2-01</plasmid>
        <plasmid evidence="2">pM27-SA2-01</plasmid>
    </source>
</reference>
<gene>
    <name evidence="2" type="ORF">HLASA_3058</name>
    <name evidence="1" type="ORF">HLASF_3057</name>
</gene>
<dbReference type="AlphaFoldDB" id="A0A0F7PHH3"/>
<reference evidence="1 4" key="1">
    <citation type="submission" date="2014-06" db="EMBL/GenBank/DDBJ databases">
        <title>Secret life of haloarchaea: discovery of obligatory anaerobic haloarchaea growing by dissimilatory sulfur reduction.</title>
        <authorList>
            <person name="Sorokin D.Y."/>
            <person name="Kublanov I.V."/>
            <person name="Gavrilov S.N."/>
            <person name="Ferrer M."/>
            <person name="Golyshin P.N."/>
            <person name="Messina E."/>
            <person name="La Cono V."/>
            <person name="Yakimov M.M."/>
        </authorList>
    </citation>
    <scope>NUCLEOTIDE SEQUENCE [LARGE SCALE GENOMIC DNA]</scope>
    <source>
        <strain evidence="1 4">HSR2</strain>
        <plasmid evidence="1 4">pHSR2-01</plasmid>
    </source>
</reference>
<name>A0A0F7PHH3_9EURY</name>
<evidence type="ECO:0000313" key="1">
    <source>
        <dbReference type="EMBL" id="AKH98683.1"/>
    </source>
</evidence>
<dbReference type="Proteomes" id="UP000060390">
    <property type="component" value="Plasmid pM27-SA2-01"/>
</dbReference>